<comment type="caution">
    <text evidence="3">The sequence shown here is derived from an EMBL/GenBank/DDBJ whole genome shotgun (WGS) entry which is preliminary data.</text>
</comment>
<gene>
    <name evidence="3" type="ORF">VNO80_05551</name>
</gene>
<protein>
    <submittedName>
        <fullName evidence="3">Uncharacterized protein</fullName>
    </submittedName>
</protein>
<feature type="region of interest" description="Disordered" evidence="1">
    <location>
        <begin position="67"/>
        <end position="105"/>
    </location>
</feature>
<dbReference type="AlphaFoldDB" id="A0AAN9NF97"/>
<evidence type="ECO:0000256" key="1">
    <source>
        <dbReference type="SAM" id="MobiDB-lite"/>
    </source>
</evidence>
<proteinExistence type="predicted"/>
<keyword evidence="2" id="KW-0732">Signal</keyword>
<evidence type="ECO:0000313" key="3">
    <source>
        <dbReference type="EMBL" id="KAK7372180.1"/>
    </source>
</evidence>
<reference evidence="3 4" key="1">
    <citation type="submission" date="2024-01" db="EMBL/GenBank/DDBJ databases">
        <title>The genomes of 5 underutilized Papilionoideae crops provide insights into root nodulation and disease resistanc.</title>
        <authorList>
            <person name="Jiang F."/>
        </authorList>
    </citation>
    <scope>NUCLEOTIDE SEQUENCE [LARGE SCALE GENOMIC DNA]</scope>
    <source>
        <strain evidence="3">JINMINGXINNONG_FW02</strain>
        <tissue evidence="3">Leaves</tissue>
    </source>
</reference>
<feature type="chain" id="PRO_5042849882" evidence="2">
    <location>
        <begin position="18"/>
        <end position="131"/>
    </location>
</feature>
<keyword evidence="4" id="KW-1185">Reference proteome</keyword>
<feature type="signal peptide" evidence="2">
    <location>
        <begin position="1"/>
        <end position="17"/>
    </location>
</feature>
<name>A0AAN9NF97_PHACN</name>
<evidence type="ECO:0000313" key="4">
    <source>
        <dbReference type="Proteomes" id="UP001374584"/>
    </source>
</evidence>
<accession>A0AAN9NF97</accession>
<dbReference type="Proteomes" id="UP001374584">
    <property type="component" value="Unassembled WGS sequence"/>
</dbReference>
<dbReference type="EMBL" id="JAYMYR010000003">
    <property type="protein sequence ID" value="KAK7372180.1"/>
    <property type="molecule type" value="Genomic_DNA"/>
</dbReference>
<evidence type="ECO:0000256" key="2">
    <source>
        <dbReference type="SAM" id="SignalP"/>
    </source>
</evidence>
<sequence>MKVKFLALFLLISGIQAMSTSDFDMNFTSEGKGLIQSNGQAHQLLGKLQGSIEDSASVKYKVEDTTQEALDTTRKTQGSSGSSGRAGGGGGADVNRRPRQSSAPSEPHFWVSKFILSVNLLFSYCFFSHYV</sequence>
<organism evidence="3 4">
    <name type="scientific">Phaseolus coccineus</name>
    <name type="common">Scarlet runner bean</name>
    <name type="synonym">Phaseolus multiflorus</name>
    <dbReference type="NCBI Taxonomy" id="3886"/>
    <lineage>
        <taxon>Eukaryota</taxon>
        <taxon>Viridiplantae</taxon>
        <taxon>Streptophyta</taxon>
        <taxon>Embryophyta</taxon>
        <taxon>Tracheophyta</taxon>
        <taxon>Spermatophyta</taxon>
        <taxon>Magnoliopsida</taxon>
        <taxon>eudicotyledons</taxon>
        <taxon>Gunneridae</taxon>
        <taxon>Pentapetalae</taxon>
        <taxon>rosids</taxon>
        <taxon>fabids</taxon>
        <taxon>Fabales</taxon>
        <taxon>Fabaceae</taxon>
        <taxon>Papilionoideae</taxon>
        <taxon>50 kb inversion clade</taxon>
        <taxon>NPAAA clade</taxon>
        <taxon>indigoferoid/millettioid clade</taxon>
        <taxon>Phaseoleae</taxon>
        <taxon>Phaseolus</taxon>
    </lineage>
</organism>